<sequence length="49" mass="5374">MIRRPDGSTVSINTEHGRHTGEVAAARQEITRLPHGELECKAAQFAIFA</sequence>
<dbReference type="AlphaFoldDB" id="A0AAE6ZTA1"/>
<feature type="region of interest" description="Disordered" evidence="1">
    <location>
        <begin position="1"/>
        <end position="21"/>
    </location>
</feature>
<dbReference type="EMBL" id="CP051487">
    <property type="protein sequence ID" value="QJC78920.1"/>
    <property type="molecule type" value="Genomic_DNA"/>
</dbReference>
<dbReference type="KEGG" id="pum:HGP31_11565"/>
<protein>
    <submittedName>
        <fullName evidence="2">Uncharacterized protein</fullName>
    </submittedName>
</protein>
<dbReference type="GeneID" id="72194221"/>
<reference evidence="2 3" key="1">
    <citation type="submission" date="2020-04" db="EMBL/GenBank/DDBJ databases">
        <authorList>
            <person name="Yao Y."/>
            <person name="He Z."/>
        </authorList>
    </citation>
    <scope>NUCLEOTIDE SEQUENCE [LARGE SCALE GENOMIC DNA]</scope>
    <source>
        <strain evidence="2 3">CY-1</strain>
    </source>
</reference>
<accession>A0AAE6ZTA1</accession>
<evidence type="ECO:0000313" key="2">
    <source>
        <dbReference type="EMBL" id="QJC78920.1"/>
    </source>
</evidence>
<name>A0AAE6ZTA1_9PSED</name>
<proteinExistence type="predicted"/>
<dbReference type="Proteomes" id="UP000501367">
    <property type="component" value="Chromosome"/>
</dbReference>
<gene>
    <name evidence="2" type="ORF">HGP31_11565</name>
</gene>
<organism evidence="2 3">
    <name type="scientific">Pseudomonas umsongensis</name>
    <dbReference type="NCBI Taxonomy" id="198618"/>
    <lineage>
        <taxon>Bacteria</taxon>
        <taxon>Pseudomonadati</taxon>
        <taxon>Pseudomonadota</taxon>
        <taxon>Gammaproteobacteria</taxon>
        <taxon>Pseudomonadales</taxon>
        <taxon>Pseudomonadaceae</taxon>
        <taxon>Pseudomonas</taxon>
    </lineage>
</organism>
<evidence type="ECO:0000313" key="3">
    <source>
        <dbReference type="Proteomes" id="UP000501367"/>
    </source>
</evidence>
<dbReference type="RefSeq" id="WP_168757745.1">
    <property type="nucleotide sequence ID" value="NZ_CP051487.1"/>
</dbReference>
<evidence type="ECO:0000256" key="1">
    <source>
        <dbReference type="SAM" id="MobiDB-lite"/>
    </source>
</evidence>